<comment type="function">
    <text evidence="3">Required for maturation of 30S ribosomal subunits.</text>
</comment>
<reference evidence="5 6" key="1">
    <citation type="submission" date="2018-12" db="EMBL/GenBank/DDBJ databases">
        <authorList>
            <person name="Lunina O.N."/>
            <person name="Grouzdev D.S."/>
            <person name="Gorlenko V.M."/>
            <person name="Savvichev A.S."/>
        </authorList>
    </citation>
    <scope>NUCLEOTIDE SEQUENCE [LARGE SCALE GENOMIC DNA]</scope>
    <source>
        <strain evidence="5 6">BrKhr-17</strain>
    </source>
</reference>
<evidence type="ECO:0000256" key="1">
    <source>
        <dbReference type="ARBA" id="ARBA00022490"/>
    </source>
</evidence>
<proteinExistence type="inferred from homology"/>
<dbReference type="PANTHER" id="PTHR33867:SF1">
    <property type="entry name" value="RIBOSOME MATURATION FACTOR RIMP"/>
    <property type="match status" value="1"/>
</dbReference>
<dbReference type="NCBIfam" id="NF011234">
    <property type="entry name" value="PRK14641.1"/>
    <property type="match status" value="1"/>
</dbReference>
<dbReference type="SUPFAM" id="SSF75420">
    <property type="entry name" value="YhbC-like, N-terminal domain"/>
    <property type="match status" value="1"/>
</dbReference>
<dbReference type="Gene3D" id="3.30.300.70">
    <property type="entry name" value="RimP-like superfamily, N-terminal"/>
    <property type="match status" value="1"/>
</dbReference>
<dbReference type="PANTHER" id="PTHR33867">
    <property type="entry name" value="RIBOSOME MATURATION FACTOR RIMP"/>
    <property type="match status" value="1"/>
</dbReference>
<gene>
    <name evidence="3 5" type="primary">rimP</name>
    <name evidence="5" type="ORF">EKD02_02775</name>
</gene>
<keyword evidence="2 3" id="KW-0690">Ribosome biogenesis</keyword>
<accession>A0A3S0NZZ4</accession>
<sequence length="172" mass="18828">MQEALLKCVHEVLSATAGTKAEGVYFIGMTVKGSVVHRKIDVVVDADSGVRIDQCAFLSRRLRERLEEDEEMIGILGDNFDLVVGSPGLGEPIILDRQYGRHVGRLLRVSYSDLEGVEYELTGHLLEVSLAEGAGSIMLKPRVEKKKGKGEELENITLELGAVLRAVPEAEI</sequence>
<evidence type="ECO:0000256" key="2">
    <source>
        <dbReference type="ARBA" id="ARBA00022517"/>
    </source>
</evidence>
<dbReference type="RefSeq" id="WP_126383711.1">
    <property type="nucleotide sequence ID" value="NZ_RXYK01000003.1"/>
</dbReference>
<organism evidence="5 6">
    <name type="scientific">Chlorobium phaeovibrioides</name>
    <dbReference type="NCBI Taxonomy" id="1094"/>
    <lineage>
        <taxon>Bacteria</taxon>
        <taxon>Pseudomonadati</taxon>
        <taxon>Chlorobiota</taxon>
        <taxon>Chlorobiia</taxon>
        <taxon>Chlorobiales</taxon>
        <taxon>Chlorobiaceae</taxon>
        <taxon>Chlorobium/Pelodictyon group</taxon>
        <taxon>Chlorobium</taxon>
    </lineage>
</organism>
<keyword evidence="1 3" id="KW-0963">Cytoplasm</keyword>
<dbReference type="Proteomes" id="UP000279908">
    <property type="component" value="Unassembled WGS sequence"/>
</dbReference>
<evidence type="ECO:0000259" key="4">
    <source>
        <dbReference type="Pfam" id="PF02576"/>
    </source>
</evidence>
<dbReference type="EMBL" id="RXYK01000003">
    <property type="protein sequence ID" value="RTY39043.1"/>
    <property type="molecule type" value="Genomic_DNA"/>
</dbReference>
<evidence type="ECO:0000256" key="3">
    <source>
        <dbReference type="HAMAP-Rule" id="MF_01077"/>
    </source>
</evidence>
<comment type="subcellular location">
    <subcellularLocation>
        <location evidence="3">Cytoplasm</location>
    </subcellularLocation>
</comment>
<evidence type="ECO:0000313" key="5">
    <source>
        <dbReference type="EMBL" id="RTY39043.1"/>
    </source>
</evidence>
<dbReference type="GO" id="GO:0005737">
    <property type="term" value="C:cytoplasm"/>
    <property type="evidence" value="ECO:0007669"/>
    <property type="project" value="UniProtKB-SubCell"/>
</dbReference>
<dbReference type="AlphaFoldDB" id="A0A3S0NZZ4"/>
<evidence type="ECO:0000313" key="6">
    <source>
        <dbReference type="Proteomes" id="UP000279908"/>
    </source>
</evidence>
<feature type="domain" description="Ribosome maturation factor RimP N-terminal" evidence="4">
    <location>
        <begin position="21"/>
        <end position="89"/>
    </location>
</feature>
<dbReference type="InterPro" id="IPR028989">
    <property type="entry name" value="RimP_N"/>
</dbReference>
<dbReference type="InterPro" id="IPR003728">
    <property type="entry name" value="Ribosome_maturation_RimP"/>
</dbReference>
<comment type="caution">
    <text evidence="5">The sequence shown here is derived from an EMBL/GenBank/DDBJ whole genome shotgun (WGS) entry which is preliminary data.</text>
</comment>
<comment type="similarity">
    <text evidence="3">Belongs to the RimP family.</text>
</comment>
<protein>
    <recommendedName>
        <fullName evidence="3">Ribosome maturation factor RimP</fullName>
    </recommendedName>
</protein>
<dbReference type="InterPro" id="IPR035956">
    <property type="entry name" value="RimP_N_sf"/>
</dbReference>
<dbReference type="HAMAP" id="MF_01077">
    <property type="entry name" value="RimP"/>
    <property type="match status" value="1"/>
</dbReference>
<dbReference type="Pfam" id="PF02576">
    <property type="entry name" value="RimP_N"/>
    <property type="match status" value="1"/>
</dbReference>
<name>A0A3S0NZZ4_CHLPH</name>
<dbReference type="GO" id="GO:0042274">
    <property type="term" value="P:ribosomal small subunit biogenesis"/>
    <property type="evidence" value="ECO:0007669"/>
    <property type="project" value="UniProtKB-UniRule"/>
</dbReference>